<sequence length="723" mass="77457">MLSPRGLVSLTCAAFLLYSPISAAPTFESKIRHNVLPRQATGNPADAPTALLEPVVPPVVNEDSLSVLRLNTNVTLAWAGSNGAQTTDGKFKRDEGAVLTEASITFRYPTVPLDHSNFVSGLSCSKGKLTGKLTDKAYAYAKQRWTAAGKIVFITSVDGCGADSTNDYFLANTVSFSDAQKTFTAQGAEAAYKQVASKVHLQWGDVGVMPIKRAINKRELFEPHPLHKRKTVDFSFTFSQYLNQYIGVDSDAPWDNAALLIKFGKEDGKEDKAWQKGEAKNKTAAVKKMEGTRKAKVEKGVDYGLKVYCVECGFGGGATIYGTLDWDIGFFDIDVTKAEVGMNMNMKAGINIGLEAYVLYKREYTKQLARVNLAGWEIPLFVDVGPFISVSVQPGVVIKASGTLLVGANVVWDAIEVKLDMLNSGGSYSRGWTPRFQPTLEVGGELKMEAYLGLPIKLGLGVNILSGTWEADASIVDTPKIVAEGKFAISAALSPSGKIVPDYNGGCYGIAWNIHFENTLQAVFSGKYIGEKAFDIIKPFESDPFAEGCLGMKDPGVDSGLPDYNPIGQGTGTGLGGNGLNSGGTGLGGSPNKGLTNPAATTTTTASSSSTGTPSTPNKPKCTPDLFQINPSKPAGISCAKYVPASQVQSGNKPKLAKEFDADSSDVCNYNCLITKDCVSASYTDKKKCTLYRLPVKDLATTSQKNAPNWQFWDKSCFSFTKC</sequence>
<dbReference type="Pfam" id="PF22974">
    <property type="entry name" value="DUF7029"/>
    <property type="match status" value="1"/>
</dbReference>
<name>A0A9Q9EI16_9PEZI</name>
<keyword evidence="5" id="KW-1185">Reference proteome</keyword>
<dbReference type="OrthoDB" id="3942793at2759"/>
<keyword evidence="2" id="KW-0732">Signal</keyword>
<feature type="compositionally biased region" description="Gly residues" evidence="1">
    <location>
        <begin position="569"/>
        <end position="591"/>
    </location>
</feature>
<feature type="chain" id="PRO_5040115972" evidence="2">
    <location>
        <begin position="24"/>
        <end position="723"/>
    </location>
</feature>
<dbReference type="InterPro" id="IPR054293">
    <property type="entry name" value="DUF7029"/>
</dbReference>
<feature type="compositionally biased region" description="Low complexity" evidence="1">
    <location>
        <begin position="596"/>
        <end position="616"/>
    </location>
</feature>
<evidence type="ECO:0000256" key="1">
    <source>
        <dbReference type="SAM" id="MobiDB-lite"/>
    </source>
</evidence>
<dbReference type="InterPro" id="IPR055647">
    <property type="entry name" value="DUF7223"/>
</dbReference>
<dbReference type="PROSITE" id="PS50948">
    <property type="entry name" value="PAN"/>
    <property type="match status" value="1"/>
</dbReference>
<evidence type="ECO:0000313" key="5">
    <source>
        <dbReference type="Proteomes" id="UP001056384"/>
    </source>
</evidence>
<evidence type="ECO:0000256" key="2">
    <source>
        <dbReference type="SAM" id="SignalP"/>
    </source>
</evidence>
<dbReference type="AlphaFoldDB" id="A0A9Q9EI16"/>
<dbReference type="EMBL" id="CP099420">
    <property type="protein sequence ID" value="USW51555.1"/>
    <property type="molecule type" value="Genomic_DNA"/>
</dbReference>
<dbReference type="InterPro" id="IPR003609">
    <property type="entry name" value="Pan_app"/>
</dbReference>
<feature type="signal peptide" evidence="2">
    <location>
        <begin position="1"/>
        <end position="23"/>
    </location>
</feature>
<dbReference type="Pfam" id="PF23865">
    <property type="entry name" value="DUF7223"/>
    <property type="match status" value="1"/>
</dbReference>
<accession>A0A9Q9EI16</accession>
<evidence type="ECO:0000313" key="4">
    <source>
        <dbReference type="EMBL" id="USW51555.1"/>
    </source>
</evidence>
<evidence type="ECO:0000259" key="3">
    <source>
        <dbReference type="PROSITE" id="PS50948"/>
    </source>
</evidence>
<gene>
    <name evidence="4" type="ORF">Slin15195_G048740</name>
</gene>
<proteinExistence type="predicted"/>
<protein>
    <submittedName>
        <fullName evidence="4">PAN/Apple domain-containing protein</fullName>
    </submittedName>
</protein>
<dbReference type="Proteomes" id="UP001056384">
    <property type="component" value="Chromosome 3"/>
</dbReference>
<feature type="region of interest" description="Disordered" evidence="1">
    <location>
        <begin position="560"/>
        <end position="627"/>
    </location>
</feature>
<reference evidence="4" key="1">
    <citation type="submission" date="2022-06" db="EMBL/GenBank/DDBJ databases">
        <title>Complete genome sequences of two strains of the flax pathogen Septoria linicola.</title>
        <authorList>
            <person name="Lapalu N."/>
            <person name="Simon A."/>
            <person name="Demenou B."/>
            <person name="Paumier D."/>
            <person name="Guillot M.-P."/>
            <person name="Gout L."/>
            <person name="Valade R."/>
        </authorList>
    </citation>
    <scope>NUCLEOTIDE SEQUENCE</scope>
    <source>
        <strain evidence="4">SE15195</strain>
    </source>
</reference>
<feature type="domain" description="Apple" evidence="3">
    <location>
        <begin position="639"/>
        <end position="717"/>
    </location>
</feature>
<organism evidence="4 5">
    <name type="scientific">Septoria linicola</name>
    <dbReference type="NCBI Taxonomy" id="215465"/>
    <lineage>
        <taxon>Eukaryota</taxon>
        <taxon>Fungi</taxon>
        <taxon>Dikarya</taxon>
        <taxon>Ascomycota</taxon>
        <taxon>Pezizomycotina</taxon>
        <taxon>Dothideomycetes</taxon>
        <taxon>Dothideomycetidae</taxon>
        <taxon>Mycosphaerellales</taxon>
        <taxon>Mycosphaerellaceae</taxon>
        <taxon>Septoria</taxon>
    </lineage>
</organism>